<organism evidence="2 3">
    <name type="scientific">Saccharolobus caldissimus</name>
    <dbReference type="NCBI Taxonomy" id="1702097"/>
    <lineage>
        <taxon>Archaea</taxon>
        <taxon>Thermoproteota</taxon>
        <taxon>Thermoprotei</taxon>
        <taxon>Sulfolobales</taxon>
        <taxon>Sulfolobaceae</taxon>
        <taxon>Saccharolobus</taxon>
    </lineage>
</organism>
<dbReference type="GeneID" id="68866852"/>
<keyword evidence="1" id="KW-0812">Transmembrane</keyword>
<feature type="transmembrane region" description="Helical" evidence="1">
    <location>
        <begin position="133"/>
        <end position="152"/>
    </location>
</feature>
<evidence type="ECO:0000256" key="1">
    <source>
        <dbReference type="SAM" id="Phobius"/>
    </source>
</evidence>
<dbReference type="Proteomes" id="UP001319921">
    <property type="component" value="Chromosome"/>
</dbReference>
<sequence length="203" mass="22311">MALFVDILTNQLIVMAIAFITLAYGLIKTYRVHSTVMDYRNSMKAQYIPLLTLGGLMAITGLYGLITWPLPGSYNILFYDLYPVLGLGLIGIAVSIKNDYKLEHLGFMAILFGLVTIYYGVIGFIHHMTLEPAALLALYALTGLASIFFYPVSLFLDSAKYGKIFLIIDAILLILAGIVAAYIGIVAVPEHLVGFSKWVPPIL</sequence>
<keyword evidence="1" id="KW-1133">Transmembrane helix</keyword>
<keyword evidence="3" id="KW-1185">Reference proteome</keyword>
<reference evidence="2 3" key="1">
    <citation type="journal article" date="2022" name="Microbiol. Resour. Announc.">
        <title>Complete Genome Sequence of the Hyperthermophilic and Acidophilic Archaeon Saccharolobus caldissimus Strain HS-3T.</title>
        <authorList>
            <person name="Sakai H.D."/>
            <person name="Kurosawa N."/>
        </authorList>
    </citation>
    <scope>NUCLEOTIDE SEQUENCE [LARGE SCALE GENOMIC DNA]</scope>
    <source>
        <strain evidence="2 3">JCM32116</strain>
    </source>
</reference>
<accession>A0AAQ4CTH4</accession>
<feature type="transmembrane region" description="Helical" evidence="1">
    <location>
        <begin position="76"/>
        <end position="96"/>
    </location>
</feature>
<feature type="transmembrane region" description="Helical" evidence="1">
    <location>
        <begin position="12"/>
        <end position="27"/>
    </location>
</feature>
<feature type="transmembrane region" description="Helical" evidence="1">
    <location>
        <begin position="164"/>
        <end position="188"/>
    </location>
</feature>
<feature type="transmembrane region" description="Helical" evidence="1">
    <location>
        <begin position="105"/>
        <end position="127"/>
    </location>
</feature>
<dbReference type="KEGG" id="scas:SACC_21220"/>
<evidence type="ECO:0000313" key="2">
    <source>
        <dbReference type="EMBL" id="BDB99105.1"/>
    </source>
</evidence>
<dbReference type="RefSeq" id="WP_229569455.1">
    <property type="nucleotide sequence ID" value="NZ_AP025226.1"/>
</dbReference>
<dbReference type="Pfam" id="PF06168">
    <property type="entry name" value="DUF981"/>
    <property type="match status" value="1"/>
</dbReference>
<name>A0AAQ4CTH4_9CREN</name>
<protein>
    <recommendedName>
        <fullName evidence="4">DUF981 family protein</fullName>
    </recommendedName>
</protein>
<gene>
    <name evidence="2" type="ORF">SACC_21220</name>
</gene>
<feature type="transmembrane region" description="Helical" evidence="1">
    <location>
        <begin position="47"/>
        <end position="70"/>
    </location>
</feature>
<dbReference type="InterPro" id="IPR009324">
    <property type="entry name" value="DUF981"/>
</dbReference>
<evidence type="ECO:0000313" key="3">
    <source>
        <dbReference type="Proteomes" id="UP001319921"/>
    </source>
</evidence>
<evidence type="ECO:0008006" key="4">
    <source>
        <dbReference type="Google" id="ProtNLM"/>
    </source>
</evidence>
<dbReference type="EMBL" id="AP025226">
    <property type="protein sequence ID" value="BDB99105.1"/>
    <property type="molecule type" value="Genomic_DNA"/>
</dbReference>
<proteinExistence type="predicted"/>
<dbReference type="AlphaFoldDB" id="A0AAQ4CTH4"/>
<keyword evidence="1" id="KW-0472">Membrane</keyword>